<gene>
    <name evidence="2" type="ORF">G2W53_016372</name>
</gene>
<proteinExistence type="predicted"/>
<organism evidence="2 3">
    <name type="scientific">Senna tora</name>
    <dbReference type="NCBI Taxonomy" id="362788"/>
    <lineage>
        <taxon>Eukaryota</taxon>
        <taxon>Viridiplantae</taxon>
        <taxon>Streptophyta</taxon>
        <taxon>Embryophyta</taxon>
        <taxon>Tracheophyta</taxon>
        <taxon>Spermatophyta</taxon>
        <taxon>Magnoliopsida</taxon>
        <taxon>eudicotyledons</taxon>
        <taxon>Gunneridae</taxon>
        <taxon>Pentapetalae</taxon>
        <taxon>rosids</taxon>
        <taxon>fabids</taxon>
        <taxon>Fabales</taxon>
        <taxon>Fabaceae</taxon>
        <taxon>Caesalpinioideae</taxon>
        <taxon>Cassia clade</taxon>
        <taxon>Senna</taxon>
    </lineage>
</organism>
<evidence type="ECO:0000313" key="2">
    <source>
        <dbReference type="EMBL" id="KAF7825208.1"/>
    </source>
</evidence>
<reference evidence="2" key="1">
    <citation type="submission" date="2020-09" db="EMBL/GenBank/DDBJ databases">
        <title>Genome-Enabled Discovery of Anthraquinone Biosynthesis in Senna tora.</title>
        <authorList>
            <person name="Kang S.-H."/>
            <person name="Pandey R.P."/>
            <person name="Lee C.-M."/>
            <person name="Sim J.-S."/>
            <person name="Jeong J.-T."/>
            <person name="Choi B.-S."/>
            <person name="Jung M."/>
            <person name="Ginzburg D."/>
            <person name="Zhao K."/>
            <person name="Won S.Y."/>
            <person name="Oh T.-J."/>
            <person name="Yu Y."/>
            <person name="Kim N.-H."/>
            <person name="Lee O.R."/>
            <person name="Lee T.-H."/>
            <person name="Bashyal P."/>
            <person name="Kim T.-S."/>
            <person name="Lee W.-H."/>
            <person name="Kawkins C."/>
            <person name="Kim C.-K."/>
            <person name="Kim J.S."/>
            <person name="Ahn B.O."/>
            <person name="Rhee S.Y."/>
            <person name="Sohng J.K."/>
        </authorList>
    </citation>
    <scope>NUCLEOTIDE SEQUENCE</scope>
    <source>
        <tissue evidence="2">Leaf</tissue>
    </source>
</reference>
<evidence type="ECO:0000256" key="1">
    <source>
        <dbReference type="SAM" id="MobiDB-lite"/>
    </source>
</evidence>
<dbReference type="OrthoDB" id="621651at2759"/>
<protein>
    <submittedName>
        <fullName evidence="2">TPX2 (Targeting protein for Xklp2) family protein</fullName>
    </submittedName>
</protein>
<dbReference type="EMBL" id="JAAIUW010000006">
    <property type="protein sequence ID" value="KAF7825208.1"/>
    <property type="molecule type" value="Genomic_DNA"/>
</dbReference>
<name>A0A834TML8_9FABA</name>
<comment type="caution">
    <text evidence="2">The sequence shown here is derived from an EMBL/GenBank/DDBJ whole genome shotgun (WGS) entry which is preliminary data.</text>
</comment>
<accession>A0A834TML8</accession>
<feature type="compositionally biased region" description="Polar residues" evidence="1">
    <location>
        <begin position="47"/>
        <end position="92"/>
    </location>
</feature>
<evidence type="ECO:0000313" key="3">
    <source>
        <dbReference type="Proteomes" id="UP000634136"/>
    </source>
</evidence>
<keyword evidence="3" id="KW-1185">Reference proteome</keyword>
<feature type="region of interest" description="Disordered" evidence="1">
    <location>
        <begin position="41"/>
        <end position="93"/>
    </location>
</feature>
<sequence length="140" mass="15444">MDEIKSKEAGKCSCKGDASLIFIQEKIEHDHKKLRQSYGFKAKLNEDMNSGQQLRSNEMRKTSFTQPQSPKTGRKATSSTCYGKNSRNSSKPPSVKILLNVTEALARAGLESSNLIVGIDFTKSNDGTVIDAIFSASQRR</sequence>
<dbReference type="AlphaFoldDB" id="A0A834TML8"/>
<dbReference type="Proteomes" id="UP000634136">
    <property type="component" value="Unassembled WGS sequence"/>
</dbReference>